<feature type="compositionally biased region" description="Polar residues" evidence="1">
    <location>
        <begin position="108"/>
        <end position="122"/>
    </location>
</feature>
<keyword evidence="3" id="KW-1185">Reference proteome</keyword>
<dbReference type="Proteomes" id="UP000017836">
    <property type="component" value="Unassembled WGS sequence"/>
</dbReference>
<name>U5D792_AMBTC</name>
<dbReference type="Gramene" id="ERN18334">
    <property type="protein sequence ID" value="ERN18334"/>
    <property type="gene ID" value="AMTR_s00055p00191850"/>
</dbReference>
<feature type="region of interest" description="Disordered" evidence="1">
    <location>
        <begin position="162"/>
        <end position="190"/>
    </location>
</feature>
<proteinExistence type="predicted"/>
<feature type="compositionally biased region" description="Basic and acidic residues" evidence="1">
    <location>
        <begin position="297"/>
        <end position="307"/>
    </location>
</feature>
<gene>
    <name evidence="2" type="ORF">AMTR_s00055p00191850</name>
</gene>
<feature type="region of interest" description="Disordered" evidence="1">
    <location>
        <begin position="230"/>
        <end position="261"/>
    </location>
</feature>
<dbReference type="HOGENOM" id="CLU_386042_0_0_1"/>
<feature type="compositionally biased region" description="Polar residues" evidence="1">
    <location>
        <begin position="162"/>
        <end position="173"/>
    </location>
</feature>
<evidence type="ECO:0000256" key="1">
    <source>
        <dbReference type="SAM" id="MobiDB-lite"/>
    </source>
</evidence>
<evidence type="ECO:0000313" key="2">
    <source>
        <dbReference type="EMBL" id="ERN18334.1"/>
    </source>
</evidence>
<sequence>MANVELLLYQMFERENWLLSQLEQQQKLFAQAMASSLYLKGIEPPSWLGNGELSSTADKDPKELKKEHLIPGLLFAPPRPNVFFPSMNHYAYQSRPFSMVARKESENLQELSRNGPENSRNSPLGVLKDPKFYSCIIPETSLGRITRSRSRQRALGIRNSVQAKSKNRTSVVSTGIAGHTGRMTRHRSDLQKKECQNKIASLAATENQLVIQSPELEQGVSRSPDVMKQIGCGAPLSRPELKNEPELQAQGEEVSRRNLSNPSESIVCRQDYLVEPKQLVFDDLGECSLNQVGSQSEGRKQEIKREASITSSVNNTSSTGKEINSSSKAKDEAKSKVPKPVDCRNSCESGHELKKNSNVQVNGVEALWMNISNPNEPTCHSPDSSIESKQLPCADLQDCSLNKNGSFSEGSEPDILHLGTPNRKVSEEMQTIGLQKAEILGVPQKEQFEALSKTVEVQGALSVDLPASLVDQKVFESKKKASCNFQTFVTAPSDLPFEASVTSENIPNGRKRSCSAASAISQRSKREVPKPGDFVTLHSGSEMKEEDVVQDKGDAVSRNLFTLNEATGHRPDSLVQQEQLVYEGLEASGLNRASSFSEGWEKGCSNAGSLKRKFSEVDQMIGLERTETMGSSEKVHTELLPESVGVKGVLSLNVAAKSEEGKVSETLKRTSCSAQILVDNEASWPQYKRRKREKDQTKGLITSPRLTRCSRKVYSQ</sequence>
<accession>U5D792</accession>
<evidence type="ECO:0000313" key="3">
    <source>
        <dbReference type="Proteomes" id="UP000017836"/>
    </source>
</evidence>
<protein>
    <submittedName>
        <fullName evidence="2">Uncharacterized protein</fullName>
    </submittedName>
</protein>
<dbReference type="EMBL" id="KI392237">
    <property type="protein sequence ID" value="ERN18334.1"/>
    <property type="molecule type" value="Genomic_DNA"/>
</dbReference>
<feature type="region of interest" description="Disordered" evidence="1">
    <location>
        <begin position="105"/>
        <end position="124"/>
    </location>
</feature>
<feature type="compositionally biased region" description="Basic and acidic residues" evidence="1">
    <location>
        <begin position="328"/>
        <end position="342"/>
    </location>
</feature>
<organism evidence="2 3">
    <name type="scientific">Amborella trichopoda</name>
    <dbReference type="NCBI Taxonomy" id="13333"/>
    <lineage>
        <taxon>Eukaryota</taxon>
        <taxon>Viridiplantae</taxon>
        <taxon>Streptophyta</taxon>
        <taxon>Embryophyta</taxon>
        <taxon>Tracheophyta</taxon>
        <taxon>Spermatophyta</taxon>
        <taxon>Magnoliopsida</taxon>
        <taxon>Amborellales</taxon>
        <taxon>Amborellaceae</taxon>
        <taxon>Amborella</taxon>
    </lineage>
</organism>
<feature type="compositionally biased region" description="Low complexity" evidence="1">
    <location>
        <begin position="308"/>
        <end position="319"/>
    </location>
</feature>
<dbReference type="AlphaFoldDB" id="U5D792"/>
<reference evidence="3" key="1">
    <citation type="journal article" date="2013" name="Science">
        <title>The Amborella genome and the evolution of flowering plants.</title>
        <authorList>
            <consortium name="Amborella Genome Project"/>
        </authorList>
    </citation>
    <scope>NUCLEOTIDE SEQUENCE [LARGE SCALE GENOMIC DNA]</scope>
</reference>
<feature type="region of interest" description="Disordered" evidence="1">
    <location>
        <begin position="292"/>
        <end position="349"/>
    </location>
</feature>